<dbReference type="CDD" id="cd20069">
    <property type="entry name" value="5TM_Oxa1-like"/>
    <property type="match status" value="1"/>
</dbReference>
<keyword evidence="2 5" id="KW-0812">Transmembrane</keyword>
<feature type="region of interest" description="Disordered" evidence="6">
    <location>
        <begin position="424"/>
        <end position="463"/>
    </location>
</feature>
<keyword evidence="9" id="KW-1185">Reference proteome</keyword>
<feature type="compositionally biased region" description="Basic residues" evidence="6">
    <location>
        <begin position="568"/>
        <end position="577"/>
    </location>
</feature>
<comment type="similarity">
    <text evidence="5">Belongs to the OXA1/ALB3/YidC family.</text>
</comment>
<dbReference type="GO" id="GO:0005743">
    <property type="term" value="C:mitochondrial inner membrane"/>
    <property type="evidence" value="ECO:0007669"/>
    <property type="project" value="TreeGrafter"/>
</dbReference>
<organism evidence="8 9">
    <name type="scientific">Nitzschia inconspicua</name>
    <dbReference type="NCBI Taxonomy" id="303405"/>
    <lineage>
        <taxon>Eukaryota</taxon>
        <taxon>Sar</taxon>
        <taxon>Stramenopiles</taxon>
        <taxon>Ochrophyta</taxon>
        <taxon>Bacillariophyta</taxon>
        <taxon>Bacillariophyceae</taxon>
        <taxon>Bacillariophycidae</taxon>
        <taxon>Bacillariales</taxon>
        <taxon>Bacillariaceae</taxon>
        <taxon>Nitzschia</taxon>
    </lineage>
</organism>
<evidence type="ECO:0000256" key="4">
    <source>
        <dbReference type="ARBA" id="ARBA00023136"/>
    </source>
</evidence>
<evidence type="ECO:0000313" key="9">
    <source>
        <dbReference type="Proteomes" id="UP000693970"/>
    </source>
</evidence>
<evidence type="ECO:0000256" key="3">
    <source>
        <dbReference type="ARBA" id="ARBA00022989"/>
    </source>
</evidence>
<comment type="caution">
    <text evidence="8">The sequence shown here is derived from an EMBL/GenBank/DDBJ whole genome shotgun (WGS) entry which is preliminary data.</text>
</comment>
<feature type="compositionally biased region" description="Polar residues" evidence="6">
    <location>
        <begin position="452"/>
        <end position="463"/>
    </location>
</feature>
<evidence type="ECO:0000256" key="5">
    <source>
        <dbReference type="RuleBase" id="RU003945"/>
    </source>
</evidence>
<sequence length="577" mass="64313">MQSISSTGTRRLWGKSKSNANLPVAMHGRLRTSTLLSRRPLPREYFKNTVLPISATATTSMVDKRRRYHTSHSINTIPQHIHMQQLFCPKSRLMHKQILSQSSIVSPPLHYSQTRSMSSWLPEVVQNFSIWGGTGIIIKALHGQGGLPYWACFSAMNVLLRASLIPLVIYSAKMAARYAKVAPEVQFIITLFQNDLKKMRAEGKTLYEQRYLFLQNMQTLRGIYKLHDINPLTVFLSPLLQIPFFYYVATDLRKIVNGADPVLAQELTESKFLWVTDLTDPDPWYGLPIAAGAMLYINVEVAIGRKSLSGPTASQSDFARMLKDLFQTLAVFMPCFASQSPAGLQIYLVSSFTWTLFQSAALRNDTMRGWVGLPAMGTPPTEPKYAKEFMEFKKLEQKAKEIRGDGPVLGRNVLAVGFETSFPGTNRPSTIQGSGIPPPPDDAATNPMMGESKSSSSPNLPTTTRQISMEQASAAWGGQYIHGISAPMKELEERIMNEMKEAQAKEIASKKFETELGQYLTQPSESDMKAANLGVRMAPSSSISDSAPRKETLDVKRFQQSKSSSSKRTGKPKGRRR</sequence>
<dbReference type="InterPro" id="IPR028055">
    <property type="entry name" value="YidC/Oxa/ALB_C"/>
</dbReference>
<name>A0A9K3L5G7_9STRA</name>
<keyword evidence="3" id="KW-1133">Transmembrane helix</keyword>
<feature type="compositionally biased region" description="Low complexity" evidence="6">
    <location>
        <begin position="558"/>
        <end position="567"/>
    </location>
</feature>
<dbReference type="GO" id="GO:0032977">
    <property type="term" value="F:membrane insertase activity"/>
    <property type="evidence" value="ECO:0007669"/>
    <property type="project" value="InterPro"/>
</dbReference>
<dbReference type="GO" id="GO:0032979">
    <property type="term" value="P:protein insertion into mitochondrial inner membrane from matrix"/>
    <property type="evidence" value="ECO:0007669"/>
    <property type="project" value="TreeGrafter"/>
</dbReference>
<dbReference type="OrthoDB" id="2148490at2759"/>
<dbReference type="PANTHER" id="PTHR12428">
    <property type="entry name" value="OXA1"/>
    <property type="match status" value="1"/>
</dbReference>
<feature type="domain" description="Membrane insertase YidC/Oxa/ALB C-terminal" evidence="7">
    <location>
        <begin position="218"/>
        <end position="362"/>
    </location>
</feature>
<dbReference type="PANTHER" id="PTHR12428:SF65">
    <property type="entry name" value="CYTOCHROME C OXIDASE ASSEMBLY PROTEIN COX18, MITOCHONDRIAL"/>
    <property type="match status" value="1"/>
</dbReference>
<reference evidence="8" key="2">
    <citation type="submission" date="2021-04" db="EMBL/GenBank/DDBJ databases">
        <authorList>
            <person name="Podell S."/>
        </authorList>
    </citation>
    <scope>NUCLEOTIDE SEQUENCE</scope>
    <source>
        <strain evidence="8">Hildebrandi</strain>
    </source>
</reference>
<keyword evidence="4" id="KW-0472">Membrane</keyword>
<dbReference type="Pfam" id="PF02096">
    <property type="entry name" value="60KD_IMP"/>
    <property type="match status" value="1"/>
</dbReference>
<accession>A0A9K3L5G7</accession>
<feature type="compositionally biased region" description="Polar residues" evidence="6">
    <location>
        <begin position="424"/>
        <end position="433"/>
    </location>
</feature>
<evidence type="ECO:0000256" key="6">
    <source>
        <dbReference type="SAM" id="MobiDB-lite"/>
    </source>
</evidence>
<dbReference type="AlphaFoldDB" id="A0A9K3L5G7"/>
<dbReference type="EMBL" id="JAGRRH010000015">
    <property type="protein sequence ID" value="KAG7355732.1"/>
    <property type="molecule type" value="Genomic_DNA"/>
</dbReference>
<evidence type="ECO:0000259" key="7">
    <source>
        <dbReference type="Pfam" id="PF02096"/>
    </source>
</evidence>
<gene>
    <name evidence="8" type="ORF">IV203_000418</name>
</gene>
<proteinExistence type="inferred from homology"/>
<dbReference type="Proteomes" id="UP000693970">
    <property type="component" value="Unassembled WGS sequence"/>
</dbReference>
<evidence type="ECO:0000256" key="2">
    <source>
        <dbReference type="ARBA" id="ARBA00022692"/>
    </source>
</evidence>
<protein>
    <submittedName>
        <fullName evidence="8">60Kd inner membrane domain containing protein</fullName>
    </submittedName>
</protein>
<feature type="compositionally biased region" description="Basic and acidic residues" evidence="6">
    <location>
        <begin position="547"/>
        <end position="557"/>
    </location>
</feature>
<comment type="subcellular location">
    <subcellularLocation>
        <location evidence="1 5">Membrane</location>
        <topology evidence="1 5">Multi-pass membrane protein</topology>
    </subcellularLocation>
</comment>
<evidence type="ECO:0000313" key="8">
    <source>
        <dbReference type="EMBL" id="KAG7355732.1"/>
    </source>
</evidence>
<evidence type="ECO:0000256" key="1">
    <source>
        <dbReference type="ARBA" id="ARBA00004141"/>
    </source>
</evidence>
<feature type="region of interest" description="Disordered" evidence="6">
    <location>
        <begin position="521"/>
        <end position="577"/>
    </location>
</feature>
<reference evidence="8" key="1">
    <citation type="journal article" date="2021" name="Sci. Rep.">
        <title>Diploid genomic architecture of Nitzschia inconspicua, an elite biomass production diatom.</title>
        <authorList>
            <person name="Oliver A."/>
            <person name="Podell S."/>
            <person name="Pinowska A."/>
            <person name="Traller J.C."/>
            <person name="Smith S.R."/>
            <person name="McClure R."/>
            <person name="Beliaev A."/>
            <person name="Bohutskyi P."/>
            <person name="Hill E.A."/>
            <person name="Rabines A."/>
            <person name="Zheng H."/>
            <person name="Allen L.Z."/>
            <person name="Kuo A."/>
            <person name="Grigoriev I.V."/>
            <person name="Allen A.E."/>
            <person name="Hazlebeck D."/>
            <person name="Allen E.E."/>
        </authorList>
    </citation>
    <scope>NUCLEOTIDE SEQUENCE</scope>
    <source>
        <strain evidence="8">Hildebrandi</strain>
    </source>
</reference>
<dbReference type="InterPro" id="IPR001708">
    <property type="entry name" value="YidC/ALB3/OXA1/COX18"/>
</dbReference>